<name>A0A9X9WDM1_9PROT</name>
<organism evidence="3 6">
    <name type="scientific">Neoroseomonas oryzicola</name>
    <dbReference type="NCBI Taxonomy" id="535904"/>
    <lineage>
        <taxon>Bacteria</taxon>
        <taxon>Pseudomonadati</taxon>
        <taxon>Pseudomonadota</taxon>
        <taxon>Alphaproteobacteria</taxon>
        <taxon>Acetobacterales</taxon>
        <taxon>Acetobacteraceae</taxon>
        <taxon>Neoroseomonas</taxon>
    </lineage>
</organism>
<reference evidence="3" key="1">
    <citation type="submission" date="2020-01" db="EMBL/GenBank/DDBJ databases">
        <authorList>
            <person name="Rat A."/>
        </authorList>
    </citation>
    <scope>NUCLEOTIDE SEQUENCE</scope>
    <source>
        <strain evidence="3">LMG 31161</strain>
    </source>
</reference>
<keyword evidence="5" id="KW-1185">Reference proteome</keyword>
<reference evidence="3" key="3">
    <citation type="journal article" date="2021" name="Syst. Appl. Microbiol.">
        <title>Roseomonas hellenica sp. nov., isolated from roots of wild-growing Alkanna tinctoria.</title>
        <authorList>
            <person name="Rat A."/>
            <person name="Naranjo H.D."/>
            <person name="Lebbe L."/>
            <person name="Cnockaert M."/>
            <person name="Krigas N."/>
            <person name="Grigoriadou K."/>
            <person name="Maloupa E."/>
            <person name="Willems A."/>
        </authorList>
    </citation>
    <scope>NUCLEOTIDE SEQUENCE</scope>
    <source>
        <strain evidence="3">LMG 31161</strain>
    </source>
</reference>
<comment type="caution">
    <text evidence="3">The sequence shown here is derived from an EMBL/GenBank/DDBJ whole genome shotgun (WGS) entry which is preliminary data.</text>
</comment>
<dbReference type="Proteomes" id="UP000746741">
    <property type="component" value="Unassembled WGS sequence"/>
</dbReference>
<feature type="domain" description="UspA" evidence="2">
    <location>
        <begin position="159"/>
        <end position="280"/>
    </location>
</feature>
<dbReference type="InterPro" id="IPR006015">
    <property type="entry name" value="Universal_stress_UspA"/>
</dbReference>
<dbReference type="CDD" id="cd00293">
    <property type="entry name" value="USP-like"/>
    <property type="match status" value="1"/>
</dbReference>
<accession>A0A9X9WDM1</accession>
<dbReference type="PANTHER" id="PTHR46268:SF15">
    <property type="entry name" value="UNIVERSAL STRESS PROTEIN HP_0031"/>
    <property type="match status" value="1"/>
</dbReference>
<evidence type="ECO:0000313" key="6">
    <source>
        <dbReference type="Proteomes" id="UP001138708"/>
    </source>
</evidence>
<dbReference type="InterPro" id="IPR006016">
    <property type="entry name" value="UspA"/>
</dbReference>
<dbReference type="EMBL" id="JAAVUP010000003">
    <property type="protein sequence ID" value="NKE17620.1"/>
    <property type="molecule type" value="Genomic_DNA"/>
</dbReference>
<evidence type="ECO:0000313" key="4">
    <source>
        <dbReference type="EMBL" id="NKE17620.1"/>
    </source>
</evidence>
<dbReference type="Proteomes" id="UP001138708">
    <property type="component" value="Unassembled WGS sequence"/>
</dbReference>
<proteinExistence type="inferred from homology"/>
<evidence type="ECO:0000256" key="1">
    <source>
        <dbReference type="ARBA" id="ARBA00008791"/>
    </source>
</evidence>
<dbReference type="Pfam" id="PF00582">
    <property type="entry name" value="Usp"/>
    <property type="match status" value="1"/>
</dbReference>
<gene>
    <name evidence="4" type="ORF">GWK15_11760</name>
    <name evidence="3" type="ORF">GXW75_04155</name>
</gene>
<evidence type="ECO:0000313" key="3">
    <source>
        <dbReference type="EMBL" id="MBR0658431.1"/>
    </source>
</evidence>
<dbReference type="AlphaFoldDB" id="A0A9X9WDM1"/>
<dbReference type="PRINTS" id="PR01438">
    <property type="entry name" value="UNVRSLSTRESS"/>
</dbReference>
<sequence>MALKDILVHLDETAASPTRLRLAAELARRNGAHLVGLFVVDVMLPVLAASDASSGAVLAEMIDRMRNDALAEATKVEAAFNETIRREGLSGEWRLAEGSGAELVSLHARYADLTVLGQASPDDGLPTATAILSAALFDSGRPVLVVPYAGDFTTIGTRVLIGWNASAQAARAANDAIPVIAPGAKVIVSSVNPRRGIDGHGEEPGADIARHLARHGLAVEVEHTVAPEVGAGDLLLNRASEISADLIVMGAYGHSRLRETILGGVTRTLMKQMTAPVLMAH</sequence>
<dbReference type="PANTHER" id="PTHR46268">
    <property type="entry name" value="STRESS RESPONSE PROTEIN NHAX"/>
    <property type="match status" value="1"/>
</dbReference>
<dbReference type="SUPFAM" id="SSF52402">
    <property type="entry name" value="Adenine nucleotide alpha hydrolases-like"/>
    <property type="match status" value="2"/>
</dbReference>
<reference evidence="4 5" key="2">
    <citation type="submission" date="2020-02" db="EMBL/GenBank/DDBJ databases">
        <authorList>
            <person name="Sun Q."/>
            <person name="Inoue M."/>
        </authorList>
    </citation>
    <scope>NUCLEOTIDE SEQUENCE [LARGE SCALE GENOMIC DNA]</scope>
    <source>
        <strain evidence="4 5">KCTC 22478</strain>
    </source>
</reference>
<evidence type="ECO:0000313" key="5">
    <source>
        <dbReference type="Proteomes" id="UP000746741"/>
    </source>
</evidence>
<dbReference type="RefSeq" id="WP_168041532.1">
    <property type="nucleotide sequence ID" value="NZ_JAAEDK010000007.1"/>
</dbReference>
<dbReference type="EMBL" id="JAAEDK010000007">
    <property type="protein sequence ID" value="MBR0658431.1"/>
    <property type="molecule type" value="Genomic_DNA"/>
</dbReference>
<evidence type="ECO:0000259" key="2">
    <source>
        <dbReference type="Pfam" id="PF00582"/>
    </source>
</evidence>
<dbReference type="Gene3D" id="3.40.50.12370">
    <property type="match status" value="1"/>
</dbReference>
<comment type="similarity">
    <text evidence="1">Belongs to the universal stress protein A family.</text>
</comment>
<protein>
    <submittedName>
        <fullName evidence="3">Universal stress protein</fullName>
    </submittedName>
</protein>